<dbReference type="OrthoDB" id="9806665at2"/>
<feature type="transmembrane region" description="Helical" evidence="2">
    <location>
        <begin position="12"/>
        <end position="31"/>
    </location>
</feature>
<evidence type="ECO:0008006" key="5">
    <source>
        <dbReference type="Google" id="ProtNLM"/>
    </source>
</evidence>
<organism evidence="3 4">
    <name type="scientific">Crenothrix polyspora</name>
    <dbReference type="NCBI Taxonomy" id="360316"/>
    <lineage>
        <taxon>Bacteria</taxon>
        <taxon>Pseudomonadati</taxon>
        <taxon>Pseudomonadota</taxon>
        <taxon>Gammaproteobacteria</taxon>
        <taxon>Methylococcales</taxon>
        <taxon>Crenotrichaceae</taxon>
        <taxon>Crenothrix</taxon>
    </lineage>
</organism>
<evidence type="ECO:0000313" key="3">
    <source>
        <dbReference type="EMBL" id="SJM92313.1"/>
    </source>
</evidence>
<reference evidence="4" key="1">
    <citation type="submission" date="2017-02" db="EMBL/GenBank/DDBJ databases">
        <authorList>
            <person name="Daims H."/>
        </authorList>
    </citation>
    <scope>NUCLEOTIDE SEQUENCE [LARGE SCALE GENOMIC DNA]</scope>
</reference>
<dbReference type="AlphaFoldDB" id="A0A1R4H7U3"/>
<dbReference type="PANTHER" id="PTHR33219">
    <property type="entry name" value="YLMG HOMOLOG PROTEIN 2, CHLOROPLASTIC"/>
    <property type="match status" value="1"/>
</dbReference>
<keyword evidence="2" id="KW-0812">Transmembrane</keyword>
<gene>
    <name evidence="3" type="ORF">CRENPOLYSF2_2640005</name>
</gene>
<keyword evidence="2" id="KW-0472">Membrane</keyword>
<evidence type="ECO:0000313" key="4">
    <source>
        <dbReference type="Proteomes" id="UP000195442"/>
    </source>
</evidence>
<name>A0A1R4H7U3_9GAMM</name>
<feature type="transmembrane region" description="Helical" evidence="2">
    <location>
        <begin position="99"/>
        <end position="125"/>
    </location>
</feature>
<dbReference type="InterPro" id="IPR003425">
    <property type="entry name" value="CCB3/YggT"/>
</dbReference>
<evidence type="ECO:0000256" key="2">
    <source>
        <dbReference type="SAM" id="Phobius"/>
    </source>
</evidence>
<keyword evidence="4" id="KW-1185">Reference proteome</keyword>
<dbReference type="EMBL" id="FUKJ01000184">
    <property type="protein sequence ID" value="SJM92313.1"/>
    <property type="molecule type" value="Genomic_DNA"/>
</dbReference>
<evidence type="ECO:0000256" key="1">
    <source>
        <dbReference type="ARBA" id="ARBA00010894"/>
    </source>
</evidence>
<dbReference type="PANTHER" id="PTHR33219:SF14">
    <property type="entry name" value="PROTEIN COFACTOR ASSEMBLY OF COMPLEX C SUBUNIT B CCB3, CHLOROPLASTIC-RELATED"/>
    <property type="match status" value="1"/>
</dbReference>
<comment type="similarity">
    <text evidence="1">Belongs to the YggT family.</text>
</comment>
<accession>A0A1R4H7U3</accession>
<feature type="transmembrane region" description="Helical" evidence="2">
    <location>
        <begin position="72"/>
        <end position="93"/>
    </location>
</feature>
<dbReference type="GO" id="GO:0016020">
    <property type="term" value="C:membrane"/>
    <property type="evidence" value="ECO:0007669"/>
    <property type="project" value="InterPro"/>
</dbReference>
<protein>
    <recommendedName>
        <fullName evidence="5">YggT family protein</fullName>
    </recommendedName>
</protein>
<dbReference type="Proteomes" id="UP000195442">
    <property type="component" value="Unassembled WGS sequence"/>
</dbReference>
<dbReference type="Pfam" id="PF02325">
    <property type="entry name" value="CCB3_YggT"/>
    <property type="match status" value="2"/>
</dbReference>
<proteinExistence type="inferred from homology"/>
<sequence length="191" mass="21001">MTASYVVDPLIFVIDTLLSLYILAVLLRFLLQWCGAEFYNPISQFLVKATHPPLKLLRRFVPPIGKIDTSSLVLILGLQMLSDFSILILKGVMLNIGALTLLSITQLVSLLINVFIFAVFARALLSWLDPGKFRATASILCSLTDPLLDTCRKFIPDLGGVDLSPMAALLLLQLSKMVILPPLHELANLIG</sequence>
<keyword evidence="2" id="KW-1133">Transmembrane helix</keyword>
<dbReference type="RefSeq" id="WP_087146908.1">
    <property type="nucleotide sequence ID" value="NZ_FUKJ01000184.1"/>
</dbReference>